<feature type="transmembrane region" description="Helical" evidence="1">
    <location>
        <begin position="7"/>
        <end position="36"/>
    </location>
</feature>
<dbReference type="Pfam" id="PF03729">
    <property type="entry name" value="DUF308"/>
    <property type="match status" value="2"/>
</dbReference>
<dbReference type="EMBL" id="UGTM01000002">
    <property type="protein sequence ID" value="SUB94755.1"/>
    <property type="molecule type" value="Genomic_DNA"/>
</dbReference>
<gene>
    <name evidence="2" type="ORF">NCTC13067_02631</name>
</gene>
<accession>A0A379EF90</accession>
<dbReference type="Proteomes" id="UP000255469">
    <property type="component" value="Unassembled WGS sequence"/>
</dbReference>
<feature type="transmembrane region" description="Helical" evidence="1">
    <location>
        <begin position="176"/>
        <end position="193"/>
    </location>
</feature>
<keyword evidence="1" id="KW-0472">Membrane</keyword>
<evidence type="ECO:0000313" key="2">
    <source>
        <dbReference type="EMBL" id="SUB94755.1"/>
    </source>
</evidence>
<keyword evidence="1" id="KW-1133">Transmembrane helix</keyword>
<protein>
    <submittedName>
        <fullName evidence="2">Uncharacterized conserved protein</fullName>
    </submittedName>
</protein>
<reference evidence="2 3" key="1">
    <citation type="submission" date="2018-06" db="EMBL/GenBank/DDBJ databases">
        <authorList>
            <consortium name="Pathogen Informatics"/>
            <person name="Doyle S."/>
        </authorList>
    </citation>
    <scope>NUCLEOTIDE SEQUENCE [LARGE SCALE GENOMIC DNA]</scope>
    <source>
        <strain evidence="2 3">NCTC13067</strain>
    </source>
</reference>
<dbReference type="InterPro" id="IPR005325">
    <property type="entry name" value="DUF308_memb"/>
</dbReference>
<evidence type="ECO:0000313" key="3">
    <source>
        <dbReference type="Proteomes" id="UP000255469"/>
    </source>
</evidence>
<name>A0A379EF90_9BACT</name>
<keyword evidence="1" id="KW-0812">Transmembrane</keyword>
<feature type="transmembrane region" description="Helical" evidence="1">
    <location>
        <begin position="88"/>
        <end position="107"/>
    </location>
</feature>
<feature type="transmembrane region" description="Helical" evidence="1">
    <location>
        <begin position="145"/>
        <end position="164"/>
    </location>
</feature>
<dbReference type="AlphaFoldDB" id="A0A379EF90"/>
<sequence>MTAWKQGLFCIFVPMKVLQISAIRAIIVLVTGFLLVEYREETMTWMTITVGILFFLSGLVSCFVYYIERERIARKTEKEEAGDNTAKSPSYPLTGIGSMVLGIILTLMPHTFITWVVYILATLLILGAVNQFMNLARSRQYARVPAYYWLFPTAILAVAILVISKPIEAAALPLQVMGWALMCYGIIELVLLIRMHHVRKAFEKAEEAGIVTGSKMESDDIEDAEIVEE</sequence>
<feature type="transmembrane region" description="Helical" evidence="1">
    <location>
        <begin position="42"/>
        <end position="67"/>
    </location>
</feature>
<feature type="transmembrane region" description="Helical" evidence="1">
    <location>
        <begin position="113"/>
        <end position="133"/>
    </location>
</feature>
<organism evidence="2 3">
    <name type="scientific">Prevotella denticola</name>
    <dbReference type="NCBI Taxonomy" id="28129"/>
    <lineage>
        <taxon>Bacteria</taxon>
        <taxon>Pseudomonadati</taxon>
        <taxon>Bacteroidota</taxon>
        <taxon>Bacteroidia</taxon>
        <taxon>Bacteroidales</taxon>
        <taxon>Prevotellaceae</taxon>
        <taxon>Prevotella</taxon>
    </lineage>
</organism>
<evidence type="ECO:0000256" key="1">
    <source>
        <dbReference type="SAM" id="Phobius"/>
    </source>
</evidence>
<proteinExistence type="predicted"/>